<dbReference type="Gene3D" id="2.60.34.10">
    <property type="entry name" value="Substrate Binding Domain Of DNAk, Chain A, domain 1"/>
    <property type="match status" value="1"/>
</dbReference>
<dbReference type="SUPFAM" id="SSF100934">
    <property type="entry name" value="Heat shock protein 70kD (HSP70), C-terminal subdomain"/>
    <property type="match status" value="1"/>
</dbReference>
<keyword evidence="1" id="KW-0547">Nucleotide-binding</keyword>
<dbReference type="PANTHER" id="PTHR19375">
    <property type="entry name" value="HEAT SHOCK PROTEIN 70KDA"/>
    <property type="match status" value="1"/>
</dbReference>
<dbReference type="EMBL" id="AP015038">
    <property type="protein sequence ID" value="BAT87251.1"/>
    <property type="molecule type" value="Genomic_DNA"/>
</dbReference>
<dbReference type="Gene3D" id="1.20.1270.10">
    <property type="match status" value="1"/>
</dbReference>
<proteinExistence type="predicted"/>
<accession>A0A0S3S329</accession>
<evidence type="ECO:0000313" key="4">
    <source>
        <dbReference type="Proteomes" id="UP000291084"/>
    </source>
</evidence>
<evidence type="ECO:0000256" key="1">
    <source>
        <dbReference type="ARBA" id="ARBA00022741"/>
    </source>
</evidence>
<keyword evidence="2" id="KW-0067">ATP-binding</keyword>
<dbReference type="GO" id="GO:0005524">
    <property type="term" value="F:ATP binding"/>
    <property type="evidence" value="ECO:0007669"/>
    <property type="project" value="UniProtKB-KW"/>
</dbReference>
<dbReference type="InterPro" id="IPR029047">
    <property type="entry name" value="HSP70_peptide-bd_sf"/>
</dbReference>
<dbReference type="InterPro" id="IPR029048">
    <property type="entry name" value="HSP70_C_sf"/>
</dbReference>
<dbReference type="Pfam" id="PF00012">
    <property type="entry name" value="HSP70"/>
    <property type="match status" value="1"/>
</dbReference>
<name>A0A0S3S329_PHAAN</name>
<dbReference type="InterPro" id="IPR013126">
    <property type="entry name" value="Hsp_70_fam"/>
</dbReference>
<dbReference type="SUPFAM" id="SSF100920">
    <property type="entry name" value="Heat shock protein 70kD (HSP70), peptide-binding domain"/>
    <property type="match status" value="1"/>
</dbReference>
<dbReference type="Proteomes" id="UP000291084">
    <property type="component" value="Chromosome 5"/>
</dbReference>
<dbReference type="GO" id="GO:0140662">
    <property type="term" value="F:ATP-dependent protein folding chaperone"/>
    <property type="evidence" value="ECO:0007669"/>
    <property type="project" value="InterPro"/>
</dbReference>
<evidence type="ECO:0000313" key="3">
    <source>
        <dbReference type="EMBL" id="BAT87251.1"/>
    </source>
</evidence>
<protein>
    <submittedName>
        <fullName evidence="3">Uncharacterized protein</fullName>
    </submittedName>
</protein>
<organism evidence="3 4">
    <name type="scientific">Vigna angularis var. angularis</name>
    <dbReference type="NCBI Taxonomy" id="157739"/>
    <lineage>
        <taxon>Eukaryota</taxon>
        <taxon>Viridiplantae</taxon>
        <taxon>Streptophyta</taxon>
        <taxon>Embryophyta</taxon>
        <taxon>Tracheophyta</taxon>
        <taxon>Spermatophyta</taxon>
        <taxon>Magnoliopsida</taxon>
        <taxon>eudicotyledons</taxon>
        <taxon>Gunneridae</taxon>
        <taxon>Pentapetalae</taxon>
        <taxon>rosids</taxon>
        <taxon>fabids</taxon>
        <taxon>Fabales</taxon>
        <taxon>Fabaceae</taxon>
        <taxon>Papilionoideae</taxon>
        <taxon>50 kb inversion clade</taxon>
        <taxon>NPAAA clade</taxon>
        <taxon>indigoferoid/millettioid clade</taxon>
        <taxon>Phaseoleae</taxon>
        <taxon>Vigna</taxon>
    </lineage>
</organism>
<sequence length="126" mass="14643">MRGGPQINVGFDVDVDGIVEVTAKDRSTGLKKKITITNKHGRLSSEEMRRMVREAERYKAEDEEAKKKVKAKNLLENYAFEMRDRVKNLEKVVGATIEWLDTNSLAEADEFEYKMKELEERVLKFM</sequence>
<dbReference type="AlphaFoldDB" id="A0A0S3S329"/>
<keyword evidence="4" id="KW-1185">Reference proteome</keyword>
<gene>
    <name evidence="3" type="primary">Vigan.05G060000</name>
    <name evidence="3" type="ORF">VIGAN_05060000</name>
</gene>
<evidence type="ECO:0000256" key="2">
    <source>
        <dbReference type="ARBA" id="ARBA00022840"/>
    </source>
</evidence>
<reference evidence="3 4" key="1">
    <citation type="journal article" date="2015" name="Sci. Rep.">
        <title>The power of single molecule real-time sequencing technology in the de novo assembly of a eukaryotic genome.</title>
        <authorList>
            <person name="Sakai H."/>
            <person name="Naito K."/>
            <person name="Ogiso-Tanaka E."/>
            <person name="Takahashi Y."/>
            <person name="Iseki K."/>
            <person name="Muto C."/>
            <person name="Satou K."/>
            <person name="Teruya K."/>
            <person name="Shiroma A."/>
            <person name="Shimoji M."/>
            <person name="Hirano T."/>
            <person name="Itoh T."/>
            <person name="Kaga A."/>
            <person name="Tomooka N."/>
        </authorList>
    </citation>
    <scope>NUCLEOTIDE SEQUENCE [LARGE SCALE GENOMIC DNA]</scope>
    <source>
        <strain evidence="4">cv. Shumari</strain>
    </source>
</reference>